<protein>
    <recommendedName>
        <fullName evidence="9">Alanine--tRNA ligase</fullName>
        <ecNumber evidence="9">6.1.1.7</ecNumber>
    </recommendedName>
    <alternativeName>
        <fullName evidence="9">Alanyl-tRNA synthetase</fullName>
        <shortName evidence="9">AlaRS</shortName>
    </alternativeName>
</protein>
<dbReference type="GO" id="GO:0000049">
    <property type="term" value="F:tRNA binding"/>
    <property type="evidence" value="ECO:0007669"/>
    <property type="project" value="UniProtKB-KW"/>
</dbReference>
<dbReference type="FunFam" id="3.30.930.10:FF:000004">
    <property type="entry name" value="Alanine--tRNA ligase"/>
    <property type="match status" value="1"/>
</dbReference>
<dbReference type="InterPro" id="IPR018162">
    <property type="entry name" value="Ala-tRNA-ligase_IIc_anticod-bd"/>
</dbReference>
<keyword evidence="6 9" id="KW-0694">RNA-binding</keyword>
<dbReference type="GO" id="GO:0005739">
    <property type="term" value="C:mitochondrion"/>
    <property type="evidence" value="ECO:0007669"/>
    <property type="project" value="UniProtKB-SubCell"/>
</dbReference>
<dbReference type="Pfam" id="PF03429">
    <property type="entry name" value="MSP1b"/>
    <property type="match status" value="2"/>
</dbReference>
<dbReference type="InterPro" id="IPR002318">
    <property type="entry name" value="Ala-tRNA-lgiase_IIc"/>
</dbReference>
<feature type="coiled-coil region" evidence="10">
    <location>
        <begin position="1091"/>
        <end position="1146"/>
    </location>
</feature>
<keyword evidence="9" id="KW-0862">Zinc</keyword>
<dbReference type="InterPro" id="IPR005091">
    <property type="entry name" value="MSP1b"/>
</dbReference>
<comment type="catalytic activity">
    <reaction evidence="9">
        <text>tRNA(Ala) + L-alanine + ATP = L-alanyl-tRNA(Ala) + AMP + diphosphate</text>
        <dbReference type="Rhea" id="RHEA:12540"/>
        <dbReference type="Rhea" id="RHEA-COMP:9657"/>
        <dbReference type="Rhea" id="RHEA-COMP:9923"/>
        <dbReference type="ChEBI" id="CHEBI:30616"/>
        <dbReference type="ChEBI" id="CHEBI:33019"/>
        <dbReference type="ChEBI" id="CHEBI:57972"/>
        <dbReference type="ChEBI" id="CHEBI:78442"/>
        <dbReference type="ChEBI" id="CHEBI:78497"/>
        <dbReference type="ChEBI" id="CHEBI:456215"/>
        <dbReference type="EC" id="6.1.1.7"/>
    </reaction>
</comment>
<keyword evidence="8 9" id="KW-0030">Aminoacyl-tRNA synthetase</keyword>
<dbReference type="EC" id="6.1.1.7" evidence="9"/>
<feature type="binding site" evidence="9">
    <location>
        <position position="646"/>
    </location>
    <ligand>
        <name>Zn(2+)</name>
        <dbReference type="ChEBI" id="CHEBI:29105"/>
    </ligand>
</feature>
<evidence type="ECO:0000256" key="4">
    <source>
        <dbReference type="ARBA" id="ARBA00022741"/>
    </source>
</evidence>
<dbReference type="InterPro" id="IPR045864">
    <property type="entry name" value="aa-tRNA-synth_II/BPL/LPL"/>
</dbReference>
<evidence type="ECO:0000256" key="8">
    <source>
        <dbReference type="ARBA" id="ARBA00023146"/>
    </source>
</evidence>
<dbReference type="Pfam" id="PF07973">
    <property type="entry name" value="tRNA_SAD"/>
    <property type="match status" value="1"/>
</dbReference>
<feature type="binding site" evidence="9">
    <location>
        <position position="548"/>
    </location>
    <ligand>
        <name>Zn(2+)</name>
        <dbReference type="ChEBI" id="CHEBI:29105"/>
    </ligand>
</feature>
<accession>A0A6A6JYN9</accession>
<dbReference type="InterPro" id="IPR012947">
    <property type="entry name" value="tRNA_SAD"/>
</dbReference>
<dbReference type="HAMAP" id="MF_00036_B">
    <property type="entry name" value="Ala_tRNA_synth_B"/>
    <property type="match status" value="1"/>
</dbReference>
<keyword evidence="7 9" id="KW-0648">Protein biosynthesis</keyword>
<dbReference type="GO" id="GO:0070143">
    <property type="term" value="P:mitochondrial alanyl-tRNA aminoacylation"/>
    <property type="evidence" value="ECO:0007669"/>
    <property type="project" value="UniProtKB-UniRule"/>
</dbReference>
<evidence type="ECO:0000313" key="13">
    <source>
        <dbReference type="Proteomes" id="UP000467840"/>
    </source>
</evidence>
<comment type="similarity">
    <text evidence="1">Belongs to the class-II aminoacyl-tRNA synthetase family. Alax-L subfamily.</text>
</comment>
<name>A0A6A6JYN9_HEVBR</name>
<dbReference type="InterPro" id="IPR009000">
    <property type="entry name" value="Transl_B-barrel_sf"/>
</dbReference>
<dbReference type="EMBL" id="JAAGAX010000511">
    <property type="protein sequence ID" value="KAF2281702.1"/>
    <property type="molecule type" value="Genomic_DNA"/>
</dbReference>
<dbReference type="SUPFAM" id="SSF101353">
    <property type="entry name" value="Putative anticodon-binding domain of alanyl-tRNA synthetase (AlaRS)"/>
    <property type="match status" value="1"/>
</dbReference>
<comment type="subcellular location">
    <subcellularLocation>
        <location evidence="9">Mitochondrion</location>
    </subcellularLocation>
    <subcellularLocation>
        <location evidence="9">Cytoplasm</location>
    </subcellularLocation>
</comment>
<evidence type="ECO:0000256" key="6">
    <source>
        <dbReference type="ARBA" id="ARBA00022884"/>
    </source>
</evidence>
<feature type="binding site" evidence="9">
    <location>
        <position position="544"/>
    </location>
    <ligand>
        <name>Zn(2+)</name>
        <dbReference type="ChEBI" id="CHEBI:29105"/>
    </ligand>
</feature>
<dbReference type="GO" id="GO:0008270">
    <property type="term" value="F:zinc ion binding"/>
    <property type="evidence" value="ECO:0007669"/>
    <property type="project" value="UniProtKB-UniRule"/>
</dbReference>
<organism evidence="12 13">
    <name type="scientific">Hevea brasiliensis</name>
    <name type="common">Para rubber tree</name>
    <name type="synonym">Siphonia brasiliensis</name>
    <dbReference type="NCBI Taxonomy" id="3981"/>
    <lineage>
        <taxon>Eukaryota</taxon>
        <taxon>Viridiplantae</taxon>
        <taxon>Streptophyta</taxon>
        <taxon>Embryophyta</taxon>
        <taxon>Tracheophyta</taxon>
        <taxon>Spermatophyta</taxon>
        <taxon>Magnoliopsida</taxon>
        <taxon>eudicotyledons</taxon>
        <taxon>Gunneridae</taxon>
        <taxon>Pentapetalae</taxon>
        <taxon>rosids</taxon>
        <taxon>fabids</taxon>
        <taxon>Malpighiales</taxon>
        <taxon>Euphorbiaceae</taxon>
        <taxon>Crotonoideae</taxon>
        <taxon>Micrandreae</taxon>
        <taxon>Hevea</taxon>
    </lineage>
</organism>
<reference evidence="12 13" key="1">
    <citation type="journal article" date="2020" name="Mol. Plant">
        <title>The Chromosome-Based Rubber Tree Genome Provides New Insights into Spurge Genome Evolution and Rubber Biosynthesis.</title>
        <authorList>
            <person name="Liu J."/>
            <person name="Shi C."/>
            <person name="Shi C.C."/>
            <person name="Li W."/>
            <person name="Zhang Q.J."/>
            <person name="Zhang Y."/>
            <person name="Li K."/>
            <person name="Lu H.F."/>
            <person name="Shi C."/>
            <person name="Zhu S.T."/>
            <person name="Xiao Z.Y."/>
            <person name="Nan H."/>
            <person name="Yue Y."/>
            <person name="Zhu X.G."/>
            <person name="Wu Y."/>
            <person name="Hong X.N."/>
            <person name="Fan G.Y."/>
            <person name="Tong Y."/>
            <person name="Zhang D."/>
            <person name="Mao C.L."/>
            <person name="Liu Y.L."/>
            <person name="Hao S.J."/>
            <person name="Liu W.Q."/>
            <person name="Lv M.Q."/>
            <person name="Zhang H.B."/>
            <person name="Liu Y."/>
            <person name="Hu-Tang G.R."/>
            <person name="Wang J.P."/>
            <person name="Wang J.H."/>
            <person name="Sun Y.H."/>
            <person name="Ni S.B."/>
            <person name="Chen W.B."/>
            <person name="Zhang X.C."/>
            <person name="Jiao Y.N."/>
            <person name="Eichler E.E."/>
            <person name="Li G.H."/>
            <person name="Liu X."/>
            <person name="Gao L.Z."/>
        </authorList>
    </citation>
    <scope>NUCLEOTIDE SEQUENCE [LARGE SCALE GENOMIC DNA]</scope>
    <source>
        <strain evidence="13">cv. GT1</strain>
        <tissue evidence="12">Leaf</tissue>
    </source>
</reference>
<evidence type="ECO:0000256" key="1">
    <source>
        <dbReference type="ARBA" id="ARBA00008429"/>
    </source>
</evidence>
<dbReference type="PROSITE" id="PS50860">
    <property type="entry name" value="AA_TRNA_LIGASE_II_ALA"/>
    <property type="match status" value="1"/>
</dbReference>
<evidence type="ECO:0000259" key="11">
    <source>
        <dbReference type="PROSITE" id="PS50860"/>
    </source>
</evidence>
<feature type="domain" description="Alanyl-transfer RNA synthetases family profile" evidence="11">
    <location>
        <begin position="1"/>
        <end position="689"/>
    </location>
</feature>
<dbReference type="InterPro" id="IPR018164">
    <property type="entry name" value="Ala-tRNA-synth_IIc_N"/>
</dbReference>
<proteinExistence type="inferred from homology"/>
<evidence type="ECO:0000256" key="2">
    <source>
        <dbReference type="ARBA" id="ARBA00022555"/>
    </source>
</evidence>
<dbReference type="SMART" id="SM00863">
    <property type="entry name" value="tRNA_SAD"/>
    <property type="match status" value="1"/>
</dbReference>
<dbReference type="PANTHER" id="PTHR11777:SF9">
    <property type="entry name" value="ALANINE--TRNA LIGASE, CYTOPLASMIC"/>
    <property type="match status" value="1"/>
</dbReference>
<dbReference type="PANTHER" id="PTHR11777">
    <property type="entry name" value="ALANYL-TRNA SYNTHETASE"/>
    <property type="match status" value="1"/>
</dbReference>
<keyword evidence="9" id="KW-0963">Cytoplasm</keyword>
<comment type="subunit">
    <text evidence="9">Monomer.</text>
</comment>
<evidence type="ECO:0000256" key="9">
    <source>
        <dbReference type="HAMAP-Rule" id="MF_03133"/>
    </source>
</evidence>
<dbReference type="Gene3D" id="2.40.30.130">
    <property type="match status" value="1"/>
</dbReference>
<keyword evidence="13" id="KW-1185">Reference proteome</keyword>
<evidence type="ECO:0000256" key="3">
    <source>
        <dbReference type="ARBA" id="ARBA00022598"/>
    </source>
</evidence>
<dbReference type="Gene3D" id="3.10.310.40">
    <property type="match status" value="1"/>
</dbReference>
<dbReference type="InterPro" id="IPR023033">
    <property type="entry name" value="Ala_tRNA_ligase_euk/bac"/>
</dbReference>
<keyword evidence="3 9" id="KW-0436">Ligase</keyword>
<sequence>MGDASLLFTSAGMVPFKQAFTSGGSVDGAKTAVSSQKCLRAGGKHNDLENVGYTNRHHTFFEMLGNFSFGDYFKERAIELAWCFVTKEMCLSKDRLWITVYSEDQEAFDIWKKITGFPDDRIIKISTSDNFWSMGDTGPCGPCSEIFYDYGEHVQGGPPGSKDADGPRFTEVWNLVFMQFCRDERGELNPLPRKCIDTGMGLERAAAVVQGVCDNYDTDLFKAIIRKSQDVFGSPNNSIAHRVIADHIRAAAFLIAEGLSPGNEGRNYVLRRIIRRAVRYAYQLDPSNVAVHEVLPALTKENSAGYMGDAYPELVRCEQSITSALRSEGEGFVDTLRRGMALLEKEIGGLLPGQVLLGDIAFKLYDTFGFPLDITLDVAKERGLKFDQEGFDKGMGEQKERSRKHWVGSGEDASHGLWEKLQAQHKNTRFVGYDCCSTKASVLSIMRDGMVVQSVNSGEKACLLLDVSPFYAESGGQEGDKGSITSVSGVTNSGSANVAEVTYTRKASNLHIHECTITSGVFNVGDTVDAAIDVDRRERLKANHSATHILHSVLRTYIDGNIQQKGSLVAEDKLRFDFSYASALTKEQIVLVEREVNRRIMSNKPVLTDHCSFEAAVQGGAIALFGEKYSEHSVRVVSMGDSKELCGGTHVRYTGDIGAFKIVSESGIALGVRRIEAITGQSVVDGLRKNGDTLLHISGRLGVPVGEVSEGLERLLKEKLELKKKLVGAWHEIIRSAINPVSCGAGVVLHCGYFPTIPVDAIMEFMKSARKAESGIFAIATAADGKAVLIIGVGDTASKVLGASDLVKALADLQGKGGGNTGLARVSLECSKKLNEASLKWGNAVDEIKGLQTAINRGGTPTPSTEPWAPDGVGSNTFYGKLDSIAHKIAEAAKSTWEGLGMTGVFIGHVAKLTGTVSLCAAFMLGAVAGFPVTTLMLTMDVDGKASELCEKFEKFIKDNIEQSARDIMASEFVSSVSGKLTTCAAAIKHAFAPVDALLDGLSTQGLETDQAIVTAFKAVGDAITHCGVLAVSIMKQGLTKDTLDMVLKSTEAVYSGIKDAVQKLVEQAKTDHGAASDEYLKHERVGEGVLKACEDAYNALKEAVTKAENTLKAAAALPGQAYDAIKQAAETRAQERADQAQVQQQISEAYAMAMGGDVKAERTQQVNKAIDEATQIFAKLRDAGAISQEEMNQYVQSFAQQEPAKSARDLVDSVVSGISSVASRLAHGVVTIGQAIGEQVSQNVKDLLSSTAADYKAVDEAMSKAANDNNITAETLIGATVKACSTEQAQQTKGAAGIDQNTLQEAQQTKGAAGIDQNTLQEAAEGLASAVNEVGQISSLNQAETQIAQGQQQQSKSPVTIPLMIG</sequence>
<keyword evidence="9" id="KW-0479">Metal-binding</keyword>
<dbReference type="Gene3D" id="3.30.930.10">
    <property type="entry name" value="Bira Bifunctional Protein, Domain 2"/>
    <property type="match status" value="1"/>
</dbReference>
<keyword evidence="4 9" id="KW-0547">Nucleotide-binding</keyword>
<evidence type="ECO:0000313" key="12">
    <source>
        <dbReference type="EMBL" id="KAF2281702.1"/>
    </source>
</evidence>
<dbReference type="CDD" id="cd00673">
    <property type="entry name" value="AlaRS_core"/>
    <property type="match status" value="1"/>
</dbReference>
<dbReference type="GO" id="GO:0005524">
    <property type="term" value="F:ATP binding"/>
    <property type="evidence" value="ECO:0007669"/>
    <property type="project" value="UniProtKB-UniRule"/>
</dbReference>
<dbReference type="SUPFAM" id="SSF55681">
    <property type="entry name" value="Class II aaRS and biotin synthetases"/>
    <property type="match status" value="1"/>
</dbReference>
<comment type="function">
    <text evidence="9">Catalyzes the attachment of alanine to tRNA(Ala) in a two-step reaction: alanine is first activated by ATP to form Ala-AMP and then transferred to the acceptor end of tRNA(Ala). Also edits incorrectly charged tRNA(Ala) via its editing domain.</text>
</comment>
<dbReference type="NCBIfam" id="TIGR00344">
    <property type="entry name" value="alaS"/>
    <property type="match status" value="1"/>
</dbReference>
<evidence type="ECO:0000256" key="7">
    <source>
        <dbReference type="ARBA" id="ARBA00022917"/>
    </source>
</evidence>
<evidence type="ECO:0000256" key="10">
    <source>
        <dbReference type="SAM" id="Coils"/>
    </source>
</evidence>
<dbReference type="GO" id="GO:0004813">
    <property type="term" value="F:alanine-tRNA ligase activity"/>
    <property type="evidence" value="ECO:0007669"/>
    <property type="project" value="UniProtKB-UniRule"/>
</dbReference>
<dbReference type="GO" id="GO:0002161">
    <property type="term" value="F:aminoacyl-tRNA deacylase activity"/>
    <property type="evidence" value="ECO:0007669"/>
    <property type="project" value="TreeGrafter"/>
</dbReference>
<dbReference type="FunFam" id="3.30.980.10:FF:000004">
    <property type="entry name" value="Alanine--tRNA ligase, cytoplasmic"/>
    <property type="match status" value="1"/>
</dbReference>
<comment type="domain">
    <text evidence="9">Consists of three domains; the N-terminal catalytic domain, the editing domain and the C-terminal C-Ala domain. The editing domain removes incorrectly charged amino acids, while the C-Ala domain, along with tRNA(Ala), serves as a bridge to cooperatively bring together the editing and aminoacylation centers thus stimulating deacylation of misacylated tRNAs.</text>
</comment>
<dbReference type="SUPFAM" id="SSF55186">
    <property type="entry name" value="ThrRS/AlaRS common domain"/>
    <property type="match status" value="1"/>
</dbReference>
<dbReference type="InterPro" id="IPR018165">
    <property type="entry name" value="Ala-tRNA-synth_IIc_core"/>
</dbReference>
<evidence type="ECO:0000256" key="5">
    <source>
        <dbReference type="ARBA" id="ARBA00022840"/>
    </source>
</evidence>
<dbReference type="InterPro" id="IPR050058">
    <property type="entry name" value="Ala-tRNA_ligase"/>
</dbReference>
<dbReference type="PRINTS" id="PR00980">
    <property type="entry name" value="TRNASYNTHALA"/>
</dbReference>
<keyword evidence="2 9" id="KW-0820">tRNA-binding</keyword>
<keyword evidence="10" id="KW-0175">Coiled coil</keyword>
<comment type="caution">
    <text evidence="12">The sequence shown here is derived from an EMBL/GenBank/DDBJ whole genome shotgun (WGS) entry which is preliminary data.</text>
</comment>
<comment type="cofactor">
    <cofactor evidence="9">
        <name>Zn(2+)</name>
        <dbReference type="ChEBI" id="CHEBI:29105"/>
    </cofactor>
    <text evidence="9">Binds 1 zinc ion per subunit.</text>
</comment>
<feature type="binding site" evidence="9">
    <location>
        <position position="650"/>
    </location>
    <ligand>
        <name>Zn(2+)</name>
        <dbReference type="ChEBI" id="CHEBI:29105"/>
    </ligand>
</feature>
<keyword evidence="5 9" id="KW-0067">ATP-binding</keyword>
<dbReference type="Proteomes" id="UP000467840">
    <property type="component" value="Unassembled WGS sequence"/>
</dbReference>
<dbReference type="InterPro" id="IPR018163">
    <property type="entry name" value="Thr/Ala-tRNA-synth_IIc_edit"/>
</dbReference>
<gene>
    <name evidence="12" type="ORF">GH714_042526</name>
</gene>
<dbReference type="Gene3D" id="3.30.980.10">
    <property type="entry name" value="Threonyl-trna Synthetase, Chain A, domain 2"/>
    <property type="match status" value="1"/>
</dbReference>
<dbReference type="GO" id="GO:0045892">
    <property type="term" value="P:negative regulation of DNA-templated transcription"/>
    <property type="evidence" value="ECO:0007669"/>
    <property type="project" value="TreeGrafter"/>
</dbReference>
<keyword evidence="9" id="KW-0496">Mitochondrion</keyword>
<dbReference type="SUPFAM" id="SSF50447">
    <property type="entry name" value="Translation proteins"/>
    <property type="match status" value="1"/>
</dbReference>
<dbReference type="GO" id="GO:0005829">
    <property type="term" value="C:cytosol"/>
    <property type="evidence" value="ECO:0007669"/>
    <property type="project" value="TreeGrafter"/>
</dbReference>
<dbReference type="Gene3D" id="3.30.54.20">
    <property type="match status" value="1"/>
</dbReference>
<dbReference type="Pfam" id="PF01411">
    <property type="entry name" value="tRNA-synt_2c"/>
    <property type="match status" value="1"/>
</dbReference>